<accession>A0A0C9W7V6</accession>
<dbReference type="AlphaFoldDB" id="A0A0C9W7V6"/>
<dbReference type="EMBL" id="KN839900">
    <property type="protein sequence ID" value="KIJ59006.1"/>
    <property type="molecule type" value="Genomic_DNA"/>
</dbReference>
<gene>
    <name evidence="2" type="ORF">HYDPIDRAFT_177951</name>
</gene>
<dbReference type="InterPro" id="IPR013762">
    <property type="entry name" value="Integrase-like_cat_sf"/>
</dbReference>
<organism evidence="2 3">
    <name type="scientific">Hydnomerulius pinastri MD-312</name>
    <dbReference type="NCBI Taxonomy" id="994086"/>
    <lineage>
        <taxon>Eukaryota</taxon>
        <taxon>Fungi</taxon>
        <taxon>Dikarya</taxon>
        <taxon>Basidiomycota</taxon>
        <taxon>Agaricomycotina</taxon>
        <taxon>Agaricomycetes</taxon>
        <taxon>Agaricomycetidae</taxon>
        <taxon>Boletales</taxon>
        <taxon>Boletales incertae sedis</taxon>
        <taxon>Leucogyrophana</taxon>
    </lineage>
</organism>
<dbReference type="SUPFAM" id="SSF56349">
    <property type="entry name" value="DNA breaking-rejoining enzymes"/>
    <property type="match status" value="1"/>
</dbReference>
<dbReference type="InterPro" id="IPR011010">
    <property type="entry name" value="DNA_brk_join_enz"/>
</dbReference>
<dbReference type="HOGENOM" id="CLU_003292_1_1_1"/>
<dbReference type="GO" id="GO:0015074">
    <property type="term" value="P:DNA integration"/>
    <property type="evidence" value="ECO:0007669"/>
    <property type="project" value="InterPro"/>
</dbReference>
<dbReference type="OrthoDB" id="2678913at2759"/>
<evidence type="ECO:0000313" key="3">
    <source>
        <dbReference type="Proteomes" id="UP000053820"/>
    </source>
</evidence>
<evidence type="ECO:0000256" key="1">
    <source>
        <dbReference type="ARBA" id="ARBA00023172"/>
    </source>
</evidence>
<dbReference type="Gene3D" id="1.10.443.10">
    <property type="entry name" value="Intergrase catalytic core"/>
    <property type="match status" value="1"/>
</dbReference>
<protein>
    <submittedName>
        <fullName evidence="2">Uncharacterized protein</fullName>
    </submittedName>
</protein>
<dbReference type="GO" id="GO:0003677">
    <property type="term" value="F:DNA binding"/>
    <property type="evidence" value="ECO:0007669"/>
    <property type="project" value="InterPro"/>
</dbReference>
<dbReference type="Proteomes" id="UP000053820">
    <property type="component" value="Unassembled WGS sequence"/>
</dbReference>
<reference evidence="2 3" key="1">
    <citation type="submission" date="2014-04" db="EMBL/GenBank/DDBJ databases">
        <title>Evolutionary Origins and Diversification of the Mycorrhizal Mutualists.</title>
        <authorList>
            <consortium name="DOE Joint Genome Institute"/>
            <consortium name="Mycorrhizal Genomics Consortium"/>
            <person name="Kohler A."/>
            <person name="Kuo A."/>
            <person name="Nagy L.G."/>
            <person name="Floudas D."/>
            <person name="Copeland A."/>
            <person name="Barry K.W."/>
            <person name="Cichocki N."/>
            <person name="Veneault-Fourrey C."/>
            <person name="LaButti K."/>
            <person name="Lindquist E.A."/>
            <person name="Lipzen A."/>
            <person name="Lundell T."/>
            <person name="Morin E."/>
            <person name="Murat C."/>
            <person name="Riley R."/>
            <person name="Ohm R."/>
            <person name="Sun H."/>
            <person name="Tunlid A."/>
            <person name="Henrissat B."/>
            <person name="Grigoriev I.V."/>
            <person name="Hibbett D.S."/>
            <person name="Martin F."/>
        </authorList>
    </citation>
    <scope>NUCLEOTIDE SEQUENCE [LARGE SCALE GENOMIC DNA]</scope>
    <source>
        <strain evidence="2 3">MD-312</strain>
    </source>
</reference>
<evidence type="ECO:0000313" key="2">
    <source>
        <dbReference type="EMBL" id="KIJ59006.1"/>
    </source>
</evidence>
<sequence>MLQGVHKLLIRAHLNLDNPHDATIYTCLIIVLYCIARLGEFMVQAISKFNPSKHIMQANVSHLQDPNGLPVMKFYIPTMKCTLETGEDTQCAPQSGGITNPKAALENHFRVNLAPPDAHLFAWKHPNGLRALSKTEVTNWLAAIVKTLNLANFKGHSLHIGRTLHYLLKGVPFDVVKVMGYWAGDSFMIYLSRGPHLLQLHSHAPSSLA</sequence>
<dbReference type="GO" id="GO:0006310">
    <property type="term" value="P:DNA recombination"/>
    <property type="evidence" value="ECO:0007669"/>
    <property type="project" value="UniProtKB-KW"/>
</dbReference>
<keyword evidence="3" id="KW-1185">Reference proteome</keyword>
<keyword evidence="1" id="KW-0233">DNA recombination</keyword>
<name>A0A0C9W7V6_9AGAM</name>
<proteinExistence type="predicted"/>